<organism evidence="1 2">
    <name type="scientific">Mucilaginibacter ginkgonis</name>
    <dbReference type="NCBI Taxonomy" id="2682091"/>
    <lineage>
        <taxon>Bacteria</taxon>
        <taxon>Pseudomonadati</taxon>
        <taxon>Bacteroidota</taxon>
        <taxon>Sphingobacteriia</taxon>
        <taxon>Sphingobacteriales</taxon>
        <taxon>Sphingobacteriaceae</taxon>
        <taxon>Mucilaginibacter</taxon>
    </lineage>
</organism>
<dbReference type="RefSeq" id="WP_157526914.1">
    <property type="nucleotide sequence ID" value="NZ_CP066775.1"/>
</dbReference>
<sequence length="183" mass="21284">MMKSRPPLSFLFYDSQIDRFEISKSTRQILKLVAAFTNKSNFSKATRVFKGHYSDPILYNNLVLVESRLPLILQHFGFRNLKQSCSRMNLSTISNNNPLRIHNAVKDFFYKNAFKRLAYHLFVGMTSTEVWHGQPTTTGLSIILERAGKFSEVHIYNLSLLEEFLFRKARIKGNGEFVEIFHV</sequence>
<name>A0A6I4I3R4_9SPHI</name>
<dbReference type="KEGG" id="mgik:GO620_013210"/>
<keyword evidence="1" id="KW-0540">Nuclease</keyword>
<accession>A0A6I4I3R4</accession>
<reference evidence="1 2" key="1">
    <citation type="submission" date="2020-12" db="EMBL/GenBank/DDBJ databases">
        <title>HMF7856_wgs.fasta genome submission.</title>
        <authorList>
            <person name="Kang H."/>
            <person name="Kim H."/>
            <person name="Joh K."/>
        </authorList>
    </citation>
    <scope>NUCLEOTIDE SEQUENCE [LARGE SCALE GENOMIC DNA]</scope>
    <source>
        <strain evidence="1 2">HMF7856</strain>
    </source>
</reference>
<dbReference type="AlphaFoldDB" id="A0A6I4I3R4"/>
<keyword evidence="2" id="KW-1185">Reference proteome</keyword>
<keyword evidence="1" id="KW-0378">Hydrolase</keyword>
<evidence type="ECO:0000313" key="1">
    <source>
        <dbReference type="EMBL" id="QQL49128.1"/>
    </source>
</evidence>
<dbReference type="EMBL" id="CP066775">
    <property type="protein sequence ID" value="QQL49128.1"/>
    <property type="molecule type" value="Genomic_DNA"/>
</dbReference>
<proteinExistence type="predicted"/>
<protein>
    <submittedName>
        <fullName evidence="1">HpaII family restriction endonuclease</fullName>
    </submittedName>
</protein>
<dbReference type="GO" id="GO:0004519">
    <property type="term" value="F:endonuclease activity"/>
    <property type="evidence" value="ECO:0007669"/>
    <property type="project" value="UniProtKB-KW"/>
</dbReference>
<evidence type="ECO:0000313" key="2">
    <source>
        <dbReference type="Proteomes" id="UP000429232"/>
    </source>
</evidence>
<gene>
    <name evidence="1" type="ORF">GO620_013210</name>
</gene>
<keyword evidence="1" id="KW-0255">Endonuclease</keyword>
<dbReference type="Pfam" id="PF09561">
    <property type="entry name" value="RE_HpaII"/>
    <property type="match status" value="1"/>
</dbReference>
<dbReference type="InterPro" id="IPR019062">
    <property type="entry name" value="Restrct_endonuc_II_HpaII"/>
</dbReference>
<dbReference type="Proteomes" id="UP000429232">
    <property type="component" value="Chromosome"/>
</dbReference>